<dbReference type="Pfam" id="PF00400">
    <property type="entry name" value="WD40"/>
    <property type="match status" value="4"/>
</dbReference>
<dbReference type="FunFam" id="2.130.10.10:FF:000191">
    <property type="entry name" value="mRNA splicing factor"/>
    <property type="match status" value="1"/>
</dbReference>
<dbReference type="GO" id="GO:0003729">
    <property type="term" value="F:mRNA binding"/>
    <property type="evidence" value="ECO:0007669"/>
    <property type="project" value="TreeGrafter"/>
</dbReference>
<dbReference type="PANTHER" id="PTHR43979">
    <property type="entry name" value="PRE-MRNA-PROCESSING FACTOR 17"/>
    <property type="match status" value="1"/>
</dbReference>
<dbReference type="PROSITE" id="PS50294">
    <property type="entry name" value="WD_REPEATS_REGION"/>
    <property type="match status" value="3"/>
</dbReference>
<feature type="region of interest" description="Disordered" evidence="2">
    <location>
        <begin position="1"/>
        <end position="28"/>
    </location>
</feature>
<organism evidence="3 4">
    <name type="scientific">Imshaugia aleurites</name>
    <dbReference type="NCBI Taxonomy" id="172621"/>
    <lineage>
        <taxon>Eukaryota</taxon>
        <taxon>Fungi</taxon>
        <taxon>Dikarya</taxon>
        <taxon>Ascomycota</taxon>
        <taxon>Pezizomycotina</taxon>
        <taxon>Lecanoromycetes</taxon>
        <taxon>OSLEUM clade</taxon>
        <taxon>Lecanoromycetidae</taxon>
        <taxon>Lecanorales</taxon>
        <taxon>Lecanorineae</taxon>
        <taxon>Parmeliaceae</taxon>
        <taxon>Imshaugia</taxon>
    </lineage>
</organism>
<dbReference type="SMART" id="SM00320">
    <property type="entry name" value="WD40"/>
    <property type="match status" value="6"/>
</dbReference>
<dbReference type="InterPro" id="IPR015943">
    <property type="entry name" value="WD40/YVTN_repeat-like_dom_sf"/>
</dbReference>
<protein>
    <recommendedName>
        <fullName evidence="5">Pre-mRNA splicing factor</fullName>
    </recommendedName>
</protein>
<dbReference type="CDD" id="cd00200">
    <property type="entry name" value="WD40"/>
    <property type="match status" value="1"/>
</dbReference>
<dbReference type="Gene3D" id="2.130.10.10">
    <property type="entry name" value="YVTN repeat-like/Quinoprotein amine dehydrogenase"/>
    <property type="match status" value="1"/>
</dbReference>
<evidence type="ECO:0000256" key="1">
    <source>
        <dbReference type="PROSITE-ProRule" id="PRU00221"/>
    </source>
</evidence>
<dbReference type="InterPro" id="IPR001680">
    <property type="entry name" value="WD40_rpt"/>
</dbReference>
<feature type="repeat" description="WD" evidence="1">
    <location>
        <begin position="550"/>
        <end position="583"/>
    </location>
</feature>
<dbReference type="EMBL" id="CAJPDT010000055">
    <property type="protein sequence ID" value="CAF9929921.1"/>
    <property type="molecule type" value="Genomic_DNA"/>
</dbReference>
<evidence type="ECO:0000313" key="4">
    <source>
        <dbReference type="Proteomes" id="UP000664534"/>
    </source>
</evidence>
<sequence length="583" mass="65558">MGLLGAEYASSDEESPPPRQEPQKTLPSNIVAAPEVLLDVWSYHPPLFSYYSNTAQDPMRLQMMLANPTDTALTYNVPYADLSRPSQGPTNPFKTTEGNALKRKNVLTGHAEETAISDATFTNQHRTFQSRGYAQEPNAYGALVGDLVSAEKYGGRDVVQMKPSRAKRQRQIKGDPSIVDGEGRYLGPWAKYQEEVQYEDEAALAEEELASDEEYMDESVAPVNMAPMNKAATDYQVDHSNQETTEFQGTSLVDYQGRSYMHAPRDIDIDLYKEQGLERTFHPKKLIHTWKHGTKPINALRFIPSTNHLLLSASADAKIKIFDVYRDRELLRTYSGHTKSVSDVNFNPTGTHFISGSYDRFMKIWDTETGACLSRFKTGAIPHCIKFNPTSPHEFLAGMSDKKIVQYDTRSGEMTQEYDHHLGPINTITFVDEDRRFITTSDDKSLRAWELNIPVPIKFIAEPHMFALTAAAPHPSGKSVCFQSGDNKIVVYAATDRFRQNRKKEFRGHNTSGYAIDIDLSANGDWVSSGDSGGWVCFWDYKTCKMHHKIRAGEGAITCVQWNKQTTSRVATAGLEGVIKYWD</sequence>
<dbReference type="InterPro" id="IPR036322">
    <property type="entry name" value="WD40_repeat_dom_sf"/>
</dbReference>
<keyword evidence="1" id="KW-0853">WD repeat</keyword>
<gene>
    <name evidence="3" type="ORF">IMSHALPRED_008039</name>
</gene>
<keyword evidence="4" id="KW-1185">Reference proteome</keyword>
<evidence type="ECO:0008006" key="5">
    <source>
        <dbReference type="Google" id="ProtNLM"/>
    </source>
</evidence>
<dbReference type="Proteomes" id="UP000664534">
    <property type="component" value="Unassembled WGS sequence"/>
</dbReference>
<evidence type="ECO:0000313" key="3">
    <source>
        <dbReference type="EMBL" id="CAF9929921.1"/>
    </source>
</evidence>
<comment type="caution">
    <text evidence="3">The sequence shown here is derived from an EMBL/GenBank/DDBJ whole genome shotgun (WGS) entry which is preliminary data.</text>
</comment>
<name>A0A8H3FPQ0_9LECA</name>
<proteinExistence type="predicted"/>
<feature type="repeat" description="WD" evidence="1">
    <location>
        <begin position="418"/>
        <end position="452"/>
    </location>
</feature>
<dbReference type="PANTHER" id="PTHR43979:SF1">
    <property type="entry name" value="PRE-MRNA-PROCESSING FACTOR 17"/>
    <property type="match status" value="1"/>
</dbReference>
<dbReference type="OrthoDB" id="10257301at2759"/>
<accession>A0A8H3FPQ0</accession>
<dbReference type="AlphaFoldDB" id="A0A8H3FPQ0"/>
<dbReference type="GO" id="GO:0000398">
    <property type="term" value="P:mRNA splicing, via spliceosome"/>
    <property type="evidence" value="ECO:0007669"/>
    <property type="project" value="InterPro"/>
</dbReference>
<dbReference type="InterPro" id="IPR032847">
    <property type="entry name" value="PRPF17"/>
</dbReference>
<evidence type="ECO:0000256" key="2">
    <source>
        <dbReference type="SAM" id="MobiDB-lite"/>
    </source>
</evidence>
<feature type="repeat" description="WD" evidence="1">
    <location>
        <begin position="334"/>
        <end position="375"/>
    </location>
</feature>
<dbReference type="GO" id="GO:0071013">
    <property type="term" value="C:catalytic step 2 spliceosome"/>
    <property type="evidence" value="ECO:0007669"/>
    <property type="project" value="InterPro"/>
</dbReference>
<reference evidence="3" key="1">
    <citation type="submission" date="2021-03" db="EMBL/GenBank/DDBJ databases">
        <authorList>
            <person name="Tagirdzhanova G."/>
        </authorList>
    </citation>
    <scope>NUCLEOTIDE SEQUENCE</scope>
</reference>
<dbReference type="SUPFAM" id="SSF50978">
    <property type="entry name" value="WD40 repeat-like"/>
    <property type="match status" value="1"/>
</dbReference>
<dbReference type="PROSITE" id="PS50082">
    <property type="entry name" value="WD_REPEATS_2"/>
    <property type="match status" value="3"/>
</dbReference>